<feature type="domain" description="Cation efflux protein cytoplasmic" evidence="3">
    <location>
        <begin position="12"/>
        <end position="79"/>
    </location>
</feature>
<name>A0ABU7F1L7_9TELE</name>
<dbReference type="PANTHER" id="PTHR11562:SF17">
    <property type="entry name" value="RE54080P-RELATED"/>
    <property type="match status" value="1"/>
</dbReference>
<protein>
    <recommendedName>
        <fullName evidence="3">Cation efflux protein cytoplasmic domain-containing protein</fullName>
    </recommendedName>
</protein>
<reference evidence="4 5" key="1">
    <citation type="submission" date="2021-06" db="EMBL/GenBank/DDBJ databases">
        <authorList>
            <person name="Palmer J.M."/>
        </authorList>
    </citation>
    <scope>NUCLEOTIDE SEQUENCE [LARGE SCALE GENOMIC DNA]</scope>
    <source>
        <strain evidence="4 5">CL_MEX2019</strain>
        <tissue evidence="4">Muscle</tissue>
    </source>
</reference>
<evidence type="ECO:0000313" key="4">
    <source>
        <dbReference type="EMBL" id="MED6293357.1"/>
    </source>
</evidence>
<keyword evidence="2" id="KW-0864">Zinc transport</keyword>
<keyword evidence="5" id="KW-1185">Reference proteome</keyword>
<dbReference type="Proteomes" id="UP001352852">
    <property type="component" value="Unassembled WGS sequence"/>
</dbReference>
<dbReference type="InterPro" id="IPR027470">
    <property type="entry name" value="Cation_efflux_CTD"/>
</dbReference>
<keyword evidence="2" id="KW-0813">Transport</keyword>
<evidence type="ECO:0000313" key="5">
    <source>
        <dbReference type="Proteomes" id="UP001352852"/>
    </source>
</evidence>
<comment type="similarity">
    <text evidence="1">Belongs to the cation diffusion facilitator (CDF) transporter (TC 2.A.4) family. SLC30A subfamily.</text>
</comment>
<evidence type="ECO:0000259" key="3">
    <source>
        <dbReference type="Pfam" id="PF16916"/>
    </source>
</evidence>
<comment type="caution">
    <text evidence="4">The sequence shown here is derived from an EMBL/GenBank/DDBJ whole genome shotgun (WGS) entry which is preliminary data.</text>
</comment>
<dbReference type="EMBL" id="JAHUTJ010074378">
    <property type="protein sequence ID" value="MED6293357.1"/>
    <property type="molecule type" value="Genomic_DNA"/>
</dbReference>
<gene>
    <name evidence="4" type="ORF">CHARACLAT_009765</name>
</gene>
<evidence type="ECO:0000256" key="1">
    <source>
        <dbReference type="ARBA" id="ARBA00008873"/>
    </source>
</evidence>
<organism evidence="4 5">
    <name type="scientific">Characodon lateralis</name>
    <dbReference type="NCBI Taxonomy" id="208331"/>
    <lineage>
        <taxon>Eukaryota</taxon>
        <taxon>Metazoa</taxon>
        <taxon>Chordata</taxon>
        <taxon>Craniata</taxon>
        <taxon>Vertebrata</taxon>
        <taxon>Euteleostomi</taxon>
        <taxon>Actinopterygii</taxon>
        <taxon>Neopterygii</taxon>
        <taxon>Teleostei</taxon>
        <taxon>Neoteleostei</taxon>
        <taxon>Acanthomorphata</taxon>
        <taxon>Ovalentaria</taxon>
        <taxon>Atherinomorphae</taxon>
        <taxon>Cyprinodontiformes</taxon>
        <taxon>Goodeidae</taxon>
        <taxon>Characodon</taxon>
    </lineage>
</organism>
<dbReference type="PANTHER" id="PTHR11562">
    <property type="entry name" value="CATION EFFLUX PROTEIN/ ZINC TRANSPORTER"/>
    <property type="match status" value="1"/>
</dbReference>
<dbReference type="Pfam" id="PF16916">
    <property type="entry name" value="ZT_dimer"/>
    <property type="match status" value="1"/>
</dbReference>
<evidence type="ECO:0000256" key="2">
    <source>
        <dbReference type="ARBA" id="ARBA00022906"/>
    </source>
</evidence>
<keyword evidence="2" id="KW-0862">Zinc</keyword>
<keyword evidence="2" id="KW-0406">Ion transport</keyword>
<accession>A0ABU7F1L7</accession>
<proteinExistence type="inferred from homology"/>
<dbReference type="InterPro" id="IPR050681">
    <property type="entry name" value="CDF/SLC30A"/>
</dbReference>
<sequence length="86" mass="9261">MEGAPRAVRSGSVGEQLLSVGKAKAVNRLHTWSLNVNNSLLAAHIAIDEDADSQIILGKATKLLRSKFSFSSITIEVEHFKTSAAR</sequence>